<dbReference type="InterPro" id="IPR002645">
    <property type="entry name" value="STAS_dom"/>
</dbReference>
<organism evidence="2 3">
    <name type="scientific">Cellvibrio mixtus</name>
    <dbReference type="NCBI Taxonomy" id="39650"/>
    <lineage>
        <taxon>Bacteria</taxon>
        <taxon>Pseudomonadati</taxon>
        <taxon>Pseudomonadota</taxon>
        <taxon>Gammaproteobacteria</taxon>
        <taxon>Cellvibrionales</taxon>
        <taxon>Cellvibrionaceae</taxon>
        <taxon>Cellvibrio</taxon>
    </lineage>
</organism>
<reference evidence="3" key="1">
    <citation type="submission" date="2017-05" db="EMBL/GenBank/DDBJ databases">
        <authorList>
            <person name="Barney B.M."/>
        </authorList>
    </citation>
    <scope>NUCLEOTIDE SEQUENCE [LARGE SCALE GENOMIC DNA]</scope>
    <source>
        <strain evidence="3">PSBB022</strain>
    </source>
</reference>
<sequence length="101" mass="11463">MKITRKKNRETTTLSFEGDLTIYNVTESKAEIFADHERLTDKIALDLHNVSEIDTAGVQLLLFTKVFFAKLHKTVFITKSNEIVDAVLTKLDLSSQFSLES</sequence>
<dbReference type="Proteomes" id="UP000216101">
    <property type="component" value="Unassembled WGS sequence"/>
</dbReference>
<dbReference type="PROSITE" id="PS50801">
    <property type="entry name" value="STAS"/>
    <property type="match status" value="1"/>
</dbReference>
<dbReference type="Pfam" id="PF01740">
    <property type="entry name" value="STAS"/>
    <property type="match status" value="1"/>
</dbReference>
<dbReference type="AlphaFoldDB" id="A0A266QAK7"/>
<comment type="caution">
    <text evidence="2">The sequence shown here is derived from an EMBL/GenBank/DDBJ whole genome shotgun (WGS) entry which is preliminary data.</text>
</comment>
<protein>
    <submittedName>
        <fullName evidence="2">Sulfate transporter</fullName>
    </submittedName>
</protein>
<feature type="domain" description="STAS" evidence="1">
    <location>
        <begin position="1"/>
        <end position="101"/>
    </location>
</feature>
<dbReference type="EMBL" id="NHNI01000001">
    <property type="protein sequence ID" value="OZY86379.1"/>
    <property type="molecule type" value="Genomic_DNA"/>
</dbReference>
<accession>A0A266QAK7</accession>
<evidence type="ECO:0000259" key="1">
    <source>
        <dbReference type="PROSITE" id="PS50801"/>
    </source>
</evidence>
<evidence type="ECO:0000313" key="2">
    <source>
        <dbReference type="EMBL" id="OZY86379.1"/>
    </source>
</evidence>
<dbReference type="Gene3D" id="3.30.750.24">
    <property type="entry name" value="STAS domain"/>
    <property type="match status" value="1"/>
</dbReference>
<dbReference type="RefSeq" id="WP_078043714.1">
    <property type="nucleotide sequence ID" value="NZ_NHNI01000001.1"/>
</dbReference>
<dbReference type="PANTHER" id="PTHR35849">
    <property type="entry name" value="BLR2341 PROTEIN"/>
    <property type="match status" value="1"/>
</dbReference>
<gene>
    <name evidence="2" type="ORF">CBP51_04960</name>
</gene>
<evidence type="ECO:0000313" key="3">
    <source>
        <dbReference type="Proteomes" id="UP000216101"/>
    </source>
</evidence>
<name>A0A266QAK7_9GAMM</name>
<dbReference type="PANTHER" id="PTHR35849:SF2">
    <property type="entry name" value="BLR2341 PROTEIN"/>
    <property type="match status" value="1"/>
</dbReference>
<keyword evidence="3" id="KW-1185">Reference proteome</keyword>
<dbReference type="SUPFAM" id="SSF52091">
    <property type="entry name" value="SpoIIaa-like"/>
    <property type="match status" value="1"/>
</dbReference>
<proteinExistence type="predicted"/>
<dbReference type="CDD" id="cd07043">
    <property type="entry name" value="STAS_anti-anti-sigma_factors"/>
    <property type="match status" value="1"/>
</dbReference>
<dbReference type="InterPro" id="IPR036513">
    <property type="entry name" value="STAS_dom_sf"/>
</dbReference>
<dbReference type="InterPro" id="IPR052746">
    <property type="entry name" value="MlaB_ABC_Transporter"/>
</dbReference>